<evidence type="ECO:0000313" key="4">
    <source>
        <dbReference type="Proteomes" id="UP000230750"/>
    </source>
</evidence>
<comment type="caution">
    <text evidence="3">The sequence shown here is derived from an EMBL/GenBank/DDBJ whole genome shotgun (WGS) entry which is preliminary data.</text>
</comment>
<dbReference type="OrthoDB" id="1597724at2759"/>
<evidence type="ECO:0000259" key="1">
    <source>
        <dbReference type="Pfam" id="PF25496"/>
    </source>
</evidence>
<feature type="domain" description="VLIG-type G" evidence="2">
    <location>
        <begin position="452"/>
        <end position="631"/>
    </location>
</feature>
<proteinExistence type="predicted"/>
<evidence type="ECO:0008006" key="5">
    <source>
        <dbReference type="Google" id="ProtNLM"/>
    </source>
</evidence>
<organism evidence="3 4">
    <name type="scientific">Stichopus japonicus</name>
    <name type="common">Sea cucumber</name>
    <dbReference type="NCBI Taxonomy" id="307972"/>
    <lineage>
        <taxon>Eukaryota</taxon>
        <taxon>Metazoa</taxon>
        <taxon>Echinodermata</taxon>
        <taxon>Eleutherozoa</taxon>
        <taxon>Echinozoa</taxon>
        <taxon>Holothuroidea</taxon>
        <taxon>Aspidochirotacea</taxon>
        <taxon>Aspidochirotida</taxon>
        <taxon>Stichopodidae</taxon>
        <taxon>Apostichopus</taxon>
    </lineage>
</organism>
<dbReference type="Pfam" id="PF25496">
    <property type="entry name" value="URGCP"/>
    <property type="match status" value="1"/>
</dbReference>
<dbReference type="InterPro" id="IPR052986">
    <property type="entry name" value="VLIG_GTPase"/>
</dbReference>
<dbReference type="AlphaFoldDB" id="A0A2G8JZC4"/>
<dbReference type="STRING" id="307972.A0A2G8JZC4"/>
<gene>
    <name evidence="3" type="ORF">BSL78_22026</name>
</gene>
<dbReference type="Proteomes" id="UP000230750">
    <property type="component" value="Unassembled WGS sequence"/>
</dbReference>
<dbReference type="EMBL" id="MRZV01001051">
    <property type="protein sequence ID" value="PIK41116.1"/>
    <property type="molecule type" value="Genomic_DNA"/>
</dbReference>
<protein>
    <recommendedName>
        <fullName evidence="5">Interferon-induced very large GTPase 1-like</fullName>
    </recommendedName>
</protein>
<dbReference type="PANTHER" id="PTHR14819">
    <property type="entry name" value="GTP-BINDING"/>
    <property type="match status" value="1"/>
</dbReference>
<dbReference type="InterPro" id="IPR030383">
    <property type="entry name" value="G_VLIG_dom"/>
</dbReference>
<sequence>MGNFGHDIPILKLGICRLETSGSAVSGHLEDKETEEDFLEYLEEVGLKNYYPRKLTLKAATEVRLIPSDDSQIETKDLPFLFISKLTSLDSRITWKENLHIEGSARDFIYAILHCSDNHLRQQLLEKFASCQLAVPVLLPGVRDDAKPELLTWALNRVVKKWKENETSLAPEKRMVSEPVFTTAFIRFGDIPISKTSVINNVIGRAQGNETFRYFLSYEDEREKVYHCCGSVEAQWYLPMYGRKEELLKEVTLLLNLRGDSKEFTAESEFVCRIANAIFLFVDKDKLECYKTAIDDTKKRFKKVFVIHLIVHKQNKGRQKRKQQLNSESKTLKINENDDSVGFGVERNVTELSKIICEKIVQYCNDTSREDYRSIEDWRTSCFNDITVDHDNDSYNKAKQLMQSSFPKHESIEEVKKSYLQLQDEWVKWVEADKKPLCVGVQTVAHQFEAKENTKNAMRRMQREKGLSSKMKVFFESLQTVMFDENDLLHYFMSFFQTHIELKAAREIPPLVKSIDELNTSLQKTKSAVKQASPSEHSKLQTEIKELQKQLLKESEQVNAKNISCEHFIRELGHWYEASLEDTHVRNRNELLVNMASKLLLAGYPLELLDGENAYIPIKWISGVLKNLANKA</sequence>
<dbReference type="PANTHER" id="PTHR14819:SF25">
    <property type="entry name" value="CHROMOSOME UNDETERMINED SCAFFOLD_52, WHOLE GENOME SHOTGUN SEQUENCE"/>
    <property type="match status" value="1"/>
</dbReference>
<dbReference type="Pfam" id="PF25683">
    <property type="entry name" value="URGCP_GTPase"/>
    <property type="match status" value="1"/>
</dbReference>
<feature type="domain" description="Up-regulator of cell proliferation-like" evidence="1">
    <location>
        <begin position="106"/>
        <end position="403"/>
    </location>
</feature>
<evidence type="ECO:0000313" key="3">
    <source>
        <dbReference type="EMBL" id="PIK41116.1"/>
    </source>
</evidence>
<evidence type="ECO:0000259" key="2">
    <source>
        <dbReference type="Pfam" id="PF25683"/>
    </source>
</evidence>
<reference evidence="3 4" key="1">
    <citation type="journal article" date="2017" name="PLoS Biol.">
        <title>The sea cucumber genome provides insights into morphological evolution and visceral regeneration.</title>
        <authorList>
            <person name="Zhang X."/>
            <person name="Sun L."/>
            <person name="Yuan J."/>
            <person name="Sun Y."/>
            <person name="Gao Y."/>
            <person name="Zhang L."/>
            <person name="Li S."/>
            <person name="Dai H."/>
            <person name="Hamel J.F."/>
            <person name="Liu C."/>
            <person name="Yu Y."/>
            <person name="Liu S."/>
            <person name="Lin W."/>
            <person name="Guo K."/>
            <person name="Jin S."/>
            <person name="Xu P."/>
            <person name="Storey K.B."/>
            <person name="Huan P."/>
            <person name="Zhang T."/>
            <person name="Zhou Y."/>
            <person name="Zhang J."/>
            <person name="Lin C."/>
            <person name="Li X."/>
            <person name="Xing L."/>
            <person name="Huo D."/>
            <person name="Sun M."/>
            <person name="Wang L."/>
            <person name="Mercier A."/>
            <person name="Li F."/>
            <person name="Yang H."/>
            <person name="Xiang J."/>
        </authorList>
    </citation>
    <scope>NUCLEOTIDE SEQUENCE [LARGE SCALE GENOMIC DNA]</scope>
    <source>
        <strain evidence="3">Shaxun</strain>
        <tissue evidence="3">Muscle</tissue>
    </source>
</reference>
<name>A0A2G8JZC4_STIJA</name>
<dbReference type="InterPro" id="IPR057365">
    <property type="entry name" value="URGCP"/>
</dbReference>
<accession>A0A2G8JZC4</accession>
<keyword evidence="4" id="KW-1185">Reference proteome</keyword>